<dbReference type="InterPro" id="IPR015813">
    <property type="entry name" value="Pyrv/PenolPyrv_kinase-like_dom"/>
</dbReference>
<keyword evidence="3" id="KW-0456">Lyase</keyword>
<keyword evidence="2" id="KW-0479">Metal-binding</keyword>
<dbReference type="GO" id="GO:0016832">
    <property type="term" value="F:aldehyde-lyase activity"/>
    <property type="evidence" value="ECO:0007669"/>
    <property type="project" value="TreeGrafter"/>
</dbReference>
<organism evidence="5">
    <name type="scientific">marine sediment metagenome</name>
    <dbReference type="NCBI Taxonomy" id="412755"/>
    <lineage>
        <taxon>unclassified sequences</taxon>
        <taxon>metagenomes</taxon>
        <taxon>ecological metagenomes</taxon>
    </lineage>
</organism>
<comment type="caution">
    <text evidence="5">The sequence shown here is derived from an EMBL/GenBank/DDBJ whole genome shotgun (WGS) entry which is preliminary data.</text>
</comment>
<dbReference type="AlphaFoldDB" id="X1LXK2"/>
<accession>X1LXK2</accession>
<evidence type="ECO:0000259" key="4">
    <source>
        <dbReference type="Pfam" id="PF03328"/>
    </source>
</evidence>
<reference evidence="5" key="1">
    <citation type="journal article" date="2014" name="Front. Microbiol.">
        <title>High frequency of phylogenetically diverse reductive dehalogenase-homologous genes in deep subseafloor sedimentary metagenomes.</title>
        <authorList>
            <person name="Kawai M."/>
            <person name="Futagami T."/>
            <person name="Toyoda A."/>
            <person name="Takaki Y."/>
            <person name="Nishi S."/>
            <person name="Hori S."/>
            <person name="Arai W."/>
            <person name="Tsubouchi T."/>
            <person name="Morono Y."/>
            <person name="Uchiyama I."/>
            <person name="Ito T."/>
            <person name="Fujiyama A."/>
            <person name="Inagaki F."/>
            <person name="Takami H."/>
        </authorList>
    </citation>
    <scope>NUCLEOTIDE SEQUENCE</scope>
    <source>
        <strain evidence="5">Expedition CK06-06</strain>
    </source>
</reference>
<evidence type="ECO:0000256" key="3">
    <source>
        <dbReference type="ARBA" id="ARBA00023239"/>
    </source>
</evidence>
<dbReference type="GO" id="GO:0046872">
    <property type="term" value="F:metal ion binding"/>
    <property type="evidence" value="ECO:0007669"/>
    <property type="project" value="UniProtKB-KW"/>
</dbReference>
<feature type="non-terminal residue" evidence="5">
    <location>
        <position position="1"/>
    </location>
</feature>
<dbReference type="SUPFAM" id="SSF51621">
    <property type="entry name" value="Phosphoenolpyruvate/pyruvate domain"/>
    <property type="match status" value="1"/>
</dbReference>
<dbReference type="InterPro" id="IPR050251">
    <property type="entry name" value="HpcH-HpaI_aldolase"/>
</dbReference>
<comment type="similarity">
    <text evidence="1">Belongs to the HpcH/HpaI aldolase family.</text>
</comment>
<protein>
    <recommendedName>
        <fullName evidence="4">HpcH/HpaI aldolase/citrate lyase domain-containing protein</fullName>
    </recommendedName>
</protein>
<dbReference type="Pfam" id="PF03328">
    <property type="entry name" value="HpcH_HpaI"/>
    <property type="match status" value="1"/>
</dbReference>
<dbReference type="PANTHER" id="PTHR30502">
    <property type="entry name" value="2-KETO-3-DEOXY-L-RHAMNONATE ALDOLASE"/>
    <property type="match status" value="1"/>
</dbReference>
<dbReference type="EMBL" id="BARV01005049">
    <property type="protein sequence ID" value="GAI10496.1"/>
    <property type="molecule type" value="Genomic_DNA"/>
</dbReference>
<evidence type="ECO:0000256" key="1">
    <source>
        <dbReference type="ARBA" id="ARBA00005568"/>
    </source>
</evidence>
<dbReference type="InterPro" id="IPR040442">
    <property type="entry name" value="Pyrv_kinase-like_dom_sf"/>
</dbReference>
<dbReference type="Gene3D" id="3.20.20.60">
    <property type="entry name" value="Phosphoenolpyruvate-binding domains"/>
    <property type="match status" value="1"/>
</dbReference>
<name>X1LXK2_9ZZZZ</name>
<gene>
    <name evidence="5" type="ORF">S06H3_10746</name>
</gene>
<sequence length="164" mass="17558">GAKAEAESVVQAIKYPPEGRRGLAGVRAANYGLTGFLGDYVKEANRETLVIVAVETIQAVDNLKDILSVPGVDIIFIGPTDLASAMEYPGQVTHPEVQKMIGNLVKEIRAVGKAAGTVAYNLDALKECQERGFQYIAYGVGPMLTRSGREYLEAAHLSPSRVVP</sequence>
<dbReference type="GO" id="GO:0005737">
    <property type="term" value="C:cytoplasm"/>
    <property type="evidence" value="ECO:0007669"/>
    <property type="project" value="TreeGrafter"/>
</dbReference>
<evidence type="ECO:0000256" key="2">
    <source>
        <dbReference type="ARBA" id="ARBA00022723"/>
    </source>
</evidence>
<feature type="domain" description="HpcH/HpaI aldolase/citrate lyase" evidence="4">
    <location>
        <begin position="3"/>
        <end position="141"/>
    </location>
</feature>
<evidence type="ECO:0000313" key="5">
    <source>
        <dbReference type="EMBL" id="GAI10496.1"/>
    </source>
</evidence>
<dbReference type="InterPro" id="IPR005000">
    <property type="entry name" value="Aldolase/citrate-lyase_domain"/>
</dbReference>
<dbReference type="PANTHER" id="PTHR30502:SF0">
    <property type="entry name" value="PHOSPHOENOLPYRUVATE CARBOXYLASE FAMILY PROTEIN"/>
    <property type="match status" value="1"/>
</dbReference>
<proteinExistence type="inferred from homology"/>